<feature type="domain" description="BPP" evidence="1">
    <location>
        <begin position="1"/>
        <end position="251"/>
    </location>
</feature>
<dbReference type="SUPFAM" id="SSF50956">
    <property type="entry name" value="Thermostable phytase (3-phytase)"/>
    <property type="match status" value="2"/>
</dbReference>
<evidence type="ECO:0000313" key="2">
    <source>
        <dbReference type="EMBL" id="ROQ18894.1"/>
    </source>
</evidence>
<dbReference type="AlphaFoldDB" id="A0A3N1NG85"/>
<evidence type="ECO:0000259" key="1">
    <source>
        <dbReference type="PROSITE" id="PS51662"/>
    </source>
</evidence>
<dbReference type="EMBL" id="RJUL01000013">
    <property type="protein sequence ID" value="ROQ18894.1"/>
    <property type="molecule type" value="Genomic_DNA"/>
</dbReference>
<organism evidence="2 3">
    <name type="scientific">Gallaecimonas pentaromativorans</name>
    <dbReference type="NCBI Taxonomy" id="584787"/>
    <lineage>
        <taxon>Bacteria</taxon>
        <taxon>Pseudomonadati</taxon>
        <taxon>Pseudomonadota</taxon>
        <taxon>Gammaproteobacteria</taxon>
        <taxon>Enterobacterales</taxon>
        <taxon>Gallaecimonadaceae</taxon>
        <taxon>Gallaecimonas</taxon>
    </lineage>
</organism>
<dbReference type="GO" id="GO:0016158">
    <property type="term" value="F:inositol hexakisphosphate 3-phosphatase activity"/>
    <property type="evidence" value="ECO:0007669"/>
    <property type="project" value="InterPro"/>
</dbReference>
<proteinExistence type="predicted"/>
<reference evidence="2 3" key="1">
    <citation type="submission" date="2018-11" db="EMBL/GenBank/DDBJ databases">
        <title>Genomic Encyclopedia of Type Strains, Phase IV (KMG-IV): sequencing the most valuable type-strain genomes for metagenomic binning, comparative biology and taxonomic classification.</title>
        <authorList>
            <person name="Goeker M."/>
        </authorList>
    </citation>
    <scope>NUCLEOTIDE SEQUENCE [LARGE SCALE GENOMIC DNA]</scope>
    <source>
        <strain evidence="2 3">DSM 21945</strain>
    </source>
</reference>
<protein>
    <submittedName>
        <fullName evidence="2">3-phytase</fullName>
    </submittedName>
</protein>
<dbReference type="RefSeq" id="WP_170164176.1">
    <property type="nucleotide sequence ID" value="NZ_RJUL01000013.1"/>
</dbReference>
<dbReference type="STRING" id="584787.GCA_001247655_03346"/>
<dbReference type="InterPro" id="IPR011042">
    <property type="entry name" value="6-blade_b-propeller_TolB-like"/>
</dbReference>
<feature type="domain" description="BPP" evidence="1">
    <location>
        <begin position="257"/>
        <end position="579"/>
    </location>
</feature>
<dbReference type="Pfam" id="PF02333">
    <property type="entry name" value="Phytase"/>
    <property type="match status" value="2"/>
</dbReference>
<accession>A0A3N1NG85</accession>
<keyword evidence="3" id="KW-1185">Reference proteome</keyword>
<dbReference type="InterPro" id="IPR003431">
    <property type="entry name" value="B-propeller_Phytase"/>
</dbReference>
<comment type="caution">
    <text evidence="2">The sequence shown here is derived from an EMBL/GenBank/DDBJ whole genome shotgun (WGS) entry which is preliminary data.</text>
</comment>
<dbReference type="Proteomes" id="UP000268033">
    <property type="component" value="Unassembled WGS sequence"/>
</dbReference>
<sequence>MKALLTLTLLAQGALASQLPYQGSELDISQQGLSWQGKTLVKGAVDPVNLSQDGALLMAVDKADQQLRLWQGAKEVFSAPVTDRVVEAVCSYQSPRDGSLHLFILDDRGSGEEWLVKTSHWLKAPKRLRTLNIPYKSTACATDSASESLFISEDDQALWRYSAELEAEPKRQLLDAAAPFGALSGETKALAVRPDGLLVRLGTHSLDLYPNATRPKAPEQGTQRLTLSKPGAELLAVNGDSANLGGTVQALPKLAVSHYQAPVIAEVQAISQTLPADRIGDAMDDPAIWVNHQHPEQSRVLGTDKRGALEVYDLNGKRLQRLAVGRVNNVDVRQGFRLGGKTVDIATASHRDHNAISVFAIAPDSGDVSLLGEVPTPLKDIYGLCMYQPQGQLQVFVNDKNGRVLQYRLDDNQGAIKGTLVRDFRVNTQPEGCVADDKRGRFFLGEEDVGIWAFNADDTQAPAGTLIAKVGPMLHADVEGLALWQGQRPILVASSQGNDSYVAYSALPPYQLLGRFRIGLNSEAGIDGTSETDGIDITSLALGKAYPQGLLAVQDGRKRLPEQGQNFKLVPFDAVLKLLQQ</sequence>
<dbReference type="Gene3D" id="2.120.10.30">
    <property type="entry name" value="TolB, C-terminal domain"/>
    <property type="match status" value="2"/>
</dbReference>
<name>A0A3N1NG85_9GAMM</name>
<dbReference type="PROSITE" id="PS51662">
    <property type="entry name" value="BP_PHYTASE"/>
    <property type="match status" value="2"/>
</dbReference>
<evidence type="ECO:0000313" key="3">
    <source>
        <dbReference type="Proteomes" id="UP000268033"/>
    </source>
</evidence>
<gene>
    <name evidence="2" type="ORF">EDC28_11310</name>
</gene>